<keyword evidence="3" id="KW-0378">Hydrolase</keyword>
<dbReference type="GO" id="GO:0016798">
    <property type="term" value="F:hydrolase activity, acting on glycosyl bonds"/>
    <property type="evidence" value="ECO:0007669"/>
    <property type="project" value="UniProtKB-KW"/>
</dbReference>
<sequence length="469" mass="52781">MKKRDFLRLSGLGGIGLLNFNPQGASVPQGILSRQGGAPHFNMCGYRAPKIDTVRIGYIGLGNRGGGAMKRIIHLENVEVKALCDIRSEKAEEAKKVLKGQKYQPQLYSGSVDAWKKLCERDDIDLVYICTPWSLHAPMALYAMEQGKHVAVEIPAATTVEDCWRLVETSERTKKHCMMLENCCYDFFEMLTLNMARQGYFGEIVHAEGAYIHEIFESLFDKEQRYDLWRLRENERNGNLYPTHGLGPVAQIMNINRGDKMDYLVSMSSNDFMLEAEARQLAAKDPAFAEFQNETFRGNMNTSTIRTAKGKTIMLQHDVTSPRVYTRHHTISGTKAAAQKYPFNGPEELGRVSKGHQWLDKEAFAKLEKEYQPEMITRFGELAKKVGGHGGMDFLMDWRLIDCLRNGLALDQDVYDASAWSVVGPLSEYSVAHRSNSVDIPDFTRGAWKSNSPVDISLKEGGDTGVRMG</sequence>
<comment type="similarity">
    <text evidence="2">Belongs to the Gfo/Idh/MocA family. Glycosyl hydrolase 109 subfamily.</text>
</comment>
<dbReference type="InterPro" id="IPR036291">
    <property type="entry name" value="NAD(P)-bd_dom_sf"/>
</dbReference>
<evidence type="ECO:0000259" key="7">
    <source>
        <dbReference type="Pfam" id="PF21252"/>
    </source>
</evidence>
<dbReference type="InterPro" id="IPR050463">
    <property type="entry name" value="Gfo/Idh/MocA_oxidrdct_glycsds"/>
</dbReference>
<evidence type="ECO:0000313" key="8">
    <source>
        <dbReference type="EMBL" id="PWJ59324.1"/>
    </source>
</evidence>
<dbReference type="Gene3D" id="3.40.50.720">
    <property type="entry name" value="NAD(P)-binding Rossmann-like Domain"/>
    <property type="match status" value="1"/>
</dbReference>
<keyword evidence="4" id="KW-0520">NAD</keyword>
<dbReference type="SUPFAM" id="SSF51735">
    <property type="entry name" value="NAD(P)-binding Rossmann-fold domains"/>
    <property type="match status" value="1"/>
</dbReference>
<comment type="caution">
    <text evidence="8">The sequence shown here is derived from an EMBL/GenBank/DDBJ whole genome shotgun (WGS) entry which is preliminary data.</text>
</comment>
<dbReference type="AlphaFoldDB" id="A0A316AQ99"/>
<dbReference type="EMBL" id="QGDT01000002">
    <property type="protein sequence ID" value="PWJ59324.1"/>
    <property type="molecule type" value="Genomic_DNA"/>
</dbReference>
<evidence type="ECO:0000256" key="1">
    <source>
        <dbReference type="ARBA" id="ARBA00001911"/>
    </source>
</evidence>
<protein>
    <submittedName>
        <fullName evidence="8">Putative dehydrogenase</fullName>
    </submittedName>
</protein>
<dbReference type="OrthoDB" id="9771072at2"/>
<dbReference type="RefSeq" id="WP_109673222.1">
    <property type="nucleotide sequence ID" value="NZ_QGDT01000002.1"/>
</dbReference>
<dbReference type="Gene3D" id="3.30.360.10">
    <property type="entry name" value="Dihydrodipicolinate Reductase, domain 2"/>
    <property type="match status" value="1"/>
</dbReference>
<comment type="cofactor">
    <cofactor evidence="1">
        <name>NAD(+)</name>
        <dbReference type="ChEBI" id="CHEBI:57540"/>
    </cofactor>
</comment>
<organism evidence="8 9">
    <name type="scientific">Dyadobacter jejuensis</name>
    <dbReference type="NCBI Taxonomy" id="1082580"/>
    <lineage>
        <taxon>Bacteria</taxon>
        <taxon>Pseudomonadati</taxon>
        <taxon>Bacteroidota</taxon>
        <taxon>Cytophagia</taxon>
        <taxon>Cytophagales</taxon>
        <taxon>Spirosomataceae</taxon>
        <taxon>Dyadobacter</taxon>
    </lineage>
</organism>
<evidence type="ECO:0000313" key="9">
    <source>
        <dbReference type="Proteomes" id="UP000245880"/>
    </source>
</evidence>
<dbReference type="InterPro" id="IPR049303">
    <property type="entry name" value="Glyco_hydro_109_C"/>
</dbReference>
<dbReference type="GO" id="GO:0000166">
    <property type="term" value="F:nucleotide binding"/>
    <property type="evidence" value="ECO:0007669"/>
    <property type="project" value="InterPro"/>
</dbReference>
<evidence type="ECO:0000259" key="6">
    <source>
        <dbReference type="Pfam" id="PF01408"/>
    </source>
</evidence>
<keyword evidence="9" id="KW-1185">Reference proteome</keyword>
<evidence type="ECO:0000256" key="2">
    <source>
        <dbReference type="ARBA" id="ARBA00009329"/>
    </source>
</evidence>
<dbReference type="PANTHER" id="PTHR43818:SF1">
    <property type="entry name" value="GLYCOSYL HYDROLASE FAMILY 109 PROTEIN"/>
    <property type="match status" value="1"/>
</dbReference>
<dbReference type="Pfam" id="PF01408">
    <property type="entry name" value="GFO_IDH_MocA"/>
    <property type="match status" value="1"/>
</dbReference>
<dbReference type="Proteomes" id="UP000245880">
    <property type="component" value="Unassembled WGS sequence"/>
</dbReference>
<evidence type="ECO:0000256" key="5">
    <source>
        <dbReference type="ARBA" id="ARBA00023295"/>
    </source>
</evidence>
<keyword evidence="5" id="KW-0326">Glycosidase</keyword>
<reference evidence="8 9" key="1">
    <citation type="submission" date="2018-03" db="EMBL/GenBank/DDBJ databases">
        <title>Genomic Encyclopedia of Archaeal and Bacterial Type Strains, Phase II (KMG-II): from individual species to whole genera.</title>
        <authorList>
            <person name="Goeker M."/>
        </authorList>
    </citation>
    <scope>NUCLEOTIDE SEQUENCE [LARGE SCALE GENOMIC DNA]</scope>
    <source>
        <strain evidence="8 9">DSM 100346</strain>
    </source>
</reference>
<evidence type="ECO:0000256" key="3">
    <source>
        <dbReference type="ARBA" id="ARBA00022801"/>
    </source>
</evidence>
<feature type="domain" description="Gfo/Idh/MocA-like oxidoreductase N-terminal" evidence="6">
    <location>
        <begin position="54"/>
        <end position="179"/>
    </location>
</feature>
<accession>A0A316AQ99</accession>
<evidence type="ECO:0000256" key="4">
    <source>
        <dbReference type="ARBA" id="ARBA00023027"/>
    </source>
</evidence>
<gene>
    <name evidence="8" type="ORF">CLV98_102156</name>
</gene>
<dbReference type="PANTHER" id="PTHR43818">
    <property type="entry name" value="BCDNA.GH03377"/>
    <property type="match status" value="1"/>
</dbReference>
<name>A0A316AQ99_9BACT</name>
<dbReference type="InterPro" id="IPR000683">
    <property type="entry name" value="Gfo/Idh/MocA-like_OxRdtase_N"/>
</dbReference>
<dbReference type="Pfam" id="PF21252">
    <property type="entry name" value="Glyco_hydro_109_C"/>
    <property type="match status" value="1"/>
</dbReference>
<proteinExistence type="inferred from homology"/>
<feature type="domain" description="Glycosyl hydrolase 109 C-terminal" evidence="7">
    <location>
        <begin position="190"/>
        <end position="358"/>
    </location>
</feature>